<dbReference type="PROSITE" id="PS51379">
    <property type="entry name" value="4FE4S_FER_2"/>
    <property type="match status" value="1"/>
</dbReference>
<dbReference type="PANTHER" id="PTHR30224:SF4">
    <property type="entry name" value="ELECTRON TRANSPORT PROTEIN YCCM-RELATED"/>
    <property type="match status" value="1"/>
</dbReference>
<feature type="transmembrane region" description="Helical" evidence="4">
    <location>
        <begin position="160"/>
        <end position="178"/>
    </location>
</feature>
<feature type="transmembrane region" description="Helical" evidence="4">
    <location>
        <begin position="626"/>
        <end position="649"/>
    </location>
</feature>
<evidence type="ECO:0000259" key="5">
    <source>
        <dbReference type="PROSITE" id="PS51379"/>
    </source>
</evidence>
<dbReference type="EMBL" id="LAZR01012006">
    <property type="protein sequence ID" value="KKM47773.1"/>
    <property type="molecule type" value="Genomic_DNA"/>
</dbReference>
<feature type="transmembrane region" description="Helical" evidence="4">
    <location>
        <begin position="441"/>
        <end position="459"/>
    </location>
</feature>
<feature type="transmembrane region" description="Helical" evidence="4">
    <location>
        <begin position="593"/>
        <end position="614"/>
    </location>
</feature>
<dbReference type="InterPro" id="IPR052378">
    <property type="entry name" value="NosR_regulator"/>
</dbReference>
<feature type="transmembrane region" description="Helical" evidence="4">
    <location>
        <begin position="248"/>
        <end position="271"/>
    </location>
</feature>
<keyword evidence="4" id="KW-1133">Transmembrane helix</keyword>
<evidence type="ECO:0000256" key="1">
    <source>
        <dbReference type="ARBA" id="ARBA00004236"/>
    </source>
</evidence>
<dbReference type="GO" id="GO:0005886">
    <property type="term" value="C:plasma membrane"/>
    <property type="evidence" value="ECO:0007669"/>
    <property type="project" value="UniProtKB-SubCell"/>
</dbReference>
<keyword evidence="3 4" id="KW-0472">Membrane</keyword>
<proteinExistence type="predicted"/>
<evidence type="ECO:0000313" key="6">
    <source>
        <dbReference type="EMBL" id="KKM47773.1"/>
    </source>
</evidence>
<evidence type="ECO:0000256" key="2">
    <source>
        <dbReference type="ARBA" id="ARBA00022475"/>
    </source>
</evidence>
<reference evidence="6" key="1">
    <citation type="journal article" date="2015" name="Nature">
        <title>Complex archaea that bridge the gap between prokaryotes and eukaryotes.</title>
        <authorList>
            <person name="Spang A."/>
            <person name="Saw J.H."/>
            <person name="Jorgensen S.L."/>
            <person name="Zaremba-Niedzwiedzka K."/>
            <person name="Martijn J."/>
            <person name="Lind A.E."/>
            <person name="van Eijk R."/>
            <person name="Schleper C."/>
            <person name="Guy L."/>
            <person name="Ettema T.J."/>
        </authorList>
    </citation>
    <scope>NUCLEOTIDE SEQUENCE</scope>
</reference>
<gene>
    <name evidence="6" type="ORF">LCGC14_1558250</name>
</gene>
<dbReference type="AlphaFoldDB" id="A0A0F9INB5"/>
<keyword evidence="4" id="KW-0812">Transmembrane</keyword>
<comment type="subcellular location">
    <subcellularLocation>
        <location evidence="1">Cell membrane</location>
    </subcellularLocation>
</comment>
<accession>A0A0F9INB5</accession>
<protein>
    <recommendedName>
        <fullName evidence="5">4Fe-4S ferredoxin-type domain-containing protein</fullName>
    </recommendedName>
</protein>
<dbReference type="PANTHER" id="PTHR30224">
    <property type="entry name" value="ELECTRON TRANSPORT PROTEIN"/>
    <property type="match status" value="1"/>
</dbReference>
<name>A0A0F9INB5_9ZZZZ</name>
<dbReference type="Pfam" id="PF12801">
    <property type="entry name" value="Fer4_5"/>
    <property type="match status" value="2"/>
</dbReference>
<keyword evidence="2" id="KW-1003">Cell membrane</keyword>
<organism evidence="6">
    <name type="scientific">marine sediment metagenome</name>
    <dbReference type="NCBI Taxonomy" id="412755"/>
    <lineage>
        <taxon>unclassified sequences</taxon>
        <taxon>metagenomes</taxon>
        <taxon>ecological metagenomes</taxon>
    </lineage>
</organism>
<dbReference type="InterPro" id="IPR017896">
    <property type="entry name" value="4Fe4S_Fe-S-bd"/>
</dbReference>
<sequence>MKNRSSLLVALASAFALLALMFMVPVAHAFDSVTAGEYHIQLITSPEKPRVGDEVVVTVKVLNLSDEKPATRGKVIASSGHLLSDIRENGVRPSRMKEAVEAPEADAFGNYEFKTSFSRAEPHYIKISILEMDGKQYDPPLFAGFTTDVDWPDLQAVRTWTVLLAFVVFSLAAGYLIYRMKVAPSIDPEGFNFLDIPWIKRIFKWKHLQTSIQIPLVVVFAVLIFLAFDDIQDGGKNIATKLIWTIWWAGIIFTFVLVGRLWCFMCPVGAIADWVSRAVRSTRRLPKALRNVWIANLLFIMFTLLDVQLGVVRSPLVTGSLFTGITMLAVGMAVAFERRTFCRYLCPIGGIIGLYSMFSGVELRSRDKQTCREHEQKECYVGNDRGEGCPMFELVPAMDSNNACNFCGECIKTCSKDNITLRARGFFKDAWTTKRLSLDEATLAIVLVGVSIFVTGDMLEPWAGWMASLINAFPAELLGIDYEYTVEVLTKSLLFFIVALILIPGMLFAASYLSNMYVGNEGHNGLKRTFTVFGYMFIPVGLSMHLAHNAGHLLKESLGIVPATQRAVLKYTQFSLGEPDWQFAAMTIVDGAFLYWMQMGIFAVFYVFSIYSGYRLSLNNFEDRSTAFRALVPMLVLSFALMMANVYLLNLPMAPRHIH</sequence>
<feature type="transmembrane region" description="Helical" evidence="4">
    <location>
        <begin position="210"/>
        <end position="228"/>
    </location>
</feature>
<feature type="transmembrane region" description="Helical" evidence="4">
    <location>
        <begin position="530"/>
        <end position="548"/>
    </location>
</feature>
<comment type="caution">
    <text evidence="6">The sequence shown here is derived from an EMBL/GenBank/DDBJ whole genome shotgun (WGS) entry which is preliminary data.</text>
</comment>
<feature type="transmembrane region" description="Helical" evidence="4">
    <location>
        <begin position="292"/>
        <end position="311"/>
    </location>
</feature>
<evidence type="ECO:0000256" key="4">
    <source>
        <dbReference type="SAM" id="Phobius"/>
    </source>
</evidence>
<feature type="domain" description="4Fe-4S ferredoxin-type" evidence="5">
    <location>
        <begin position="394"/>
        <end position="424"/>
    </location>
</feature>
<feature type="transmembrane region" description="Helical" evidence="4">
    <location>
        <begin position="317"/>
        <end position="336"/>
    </location>
</feature>
<feature type="transmembrane region" description="Helical" evidence="4">
    <location>
        <begin position="493"/>
        <end position="518"/>
    </location>
</feature>
<evidence type="ECO:0000256" key="3">
    <source>
        <dbReference type="ARBA" id="ARBA00023136"/>
    </source>
</evidence>